<evidence type="ECO:0000256" key="3">
    <source>
        <dbReference type="ARBA" id="ARBA00022475"/>
    </source>
</evidence>
<comment type="subcellular location">
    <subcellularLocation>
        <location evidence="1">Cell inner membrane</location>
        <topology evidence="1">Multi-pass membrane protein</topology>
    </subcellularLocation>
    <subcellularLocation>
        <location evidence="9">Cell membrane</location>
        <topology evidence="9">Multi-pass membrane protein</topology>
    </subcellularLocation>
</comment>
<evidence type="ECO:0000313" key="12">
    <source>
        <dbReference type="Proteomes" id="UP000018895"/>
    </source>
</evidence>
<evidence type="ECO:0000256" key="8">
    <source>
        <dbReference type="ARBA" id="ARBA00023136"/>
    </source>
</evidence>
<feature type="domain" description="ABC transmembrane type-1" evidence="10">
    <location>
        <begin position="88"/>
        <end position="249"/>
    </location>
</feature>
<organism evidence="11 12">
    <name type="scientific">Halalkalibacter hemicellulosilyticusJCM 9152</name>
    <dbReference type="NCBI Taxonomy" id="1236971"/>
    <lineage>
        <taxon>Bacteria</taxon>
        <taxon>Bacillati</taxon>
        <taxon>Bacillota</taxon>
        <taxon>Bacilli</taxon>
        <taxon>Bacillales</taxon>
        <taxon>Bacillaceae</taxon>
        <taxon>Halalkalibacter</taxon>
    </lineage>
</organism>
<dbReference type="GO" id="GO:0015112">
    <property type="term" value="F:nitrate transmembrane transporter activity"/>
    <property type="evidence" value="ECO:0007669"/>
    <property type="project" value="InterPro"/>
</dbReference>
<keyword evidence="5 9" id="KW-0812">Transmembrane</keyword>
<keyword evidence="3" id="KW-1003">Cell membrane</keyword>
<dbReference type="AlphaFoldDB" id="W4QDG3"/>
<comment type="caution">
    <text evidence="11">The sequence shown here is derived from an EMBL/GenBank/DDBJ whole genome shotgun (WGS) entry which is preliminary data.</text>
</comment>
<keyword evidence="12" id="KW-1185">Reference proteome</keyword>
<feature type="transmembrane region" description="Helical" evidence="9">
    <location>
        <begin position="136"/>
        <end position="159"/>
    </location>
</feature>
<dbReference type="PROSITE" id="PS50928">
    <property type="entry name" value="ABC_TM1"/>
    <property type="match status" value="1"/>
</dbReference>
<dbReference type="CDD" id="cd06261">
    <property type="entry name" value="TM_PBP2"/>
    <property type="match status" value="1"/>
</dbReference>
<dbReference type="GO" id="GO:0005886">
    <property type="term" value="C:plasma membrane"/>
    <property type="evidence" value="ECO:0007669"/>
    <property type="project" value="UniProtKB-SubCell"/>
</dbReference>
<dbReference type="InterPro" id="IPR000515">
    <property type="entry name" value="MetI-like"/>
</dbReference>
<keyword evidence="7" id="KW-0406">Ion transport</keyword>
<sequence>MSTQQNVGQSVIRTNRKAVLPTNLIAALGKIGYIAGSVAILLLIWEIVSWLSSEALPRPATTLSVLWSMVSNPFYDYGPNDKGIAIQFMASLQRVFAGFLLGALVAIPLGIVMGMVPFCRQLFDPIVQVLKPVSPLAWFPIGLAAFQSVGPATIFIIFITSLWPTVVNTAFGVSAIPKDHQNVAAVFRFSKWKYLTKVLLPYTLPHILTGLRLSLGIAWMVIVAAEMLSGGTGIGFFVWDSWNALSLSE</sequence>
<evidence type="ECO:0000256" key="9">
    <source>
        <dbReference type="RuleBase" id="RU363032"/>
    </source>
</evidence>
<evidence type="ECO:0000256" key="6">
    <source>
        <dbReference type="ARBA" id="ARBA00022989"/>
    </source>
</evidence>
<feature type="transmembrane region" description="Helical" evidence="9">
    <location>
        <begin position="95"/>
        <end position="116"/>
    </location>
</feature>
<dbReference type="EMBL" id="BAUU01000008">
    <property type="protein sequence ID" value="GAE29967.1"/>
    <property type="molecule type" value="Genomic_DNA"/>
</dbReference>
<evidence type="ECO:0000259" key="10">
    <source>
        <dbReference type="PROSITE" id="PS50928"/>
    </source>
</evidence>
<dbReference type="InterPro" id="IPR005889">
    <property type="entry name" value="NtrB"/>
</dbReference>
<keyword evidence="2 9" id="KW-0813">Transport</keyword>
<dbReference type="PANTHER" id="PTHR30151:SF7">
    <property type="entry name" value="NITRATE IMPORT PERMEASE PROTEIN NRTB"/>
    <property type="match status" value="1"/>
</dbReference>
<evidence type="ECO:0000256" key="4">
    <source>
        <dbReference type="ARBA" id="ARBA00022519"/>
    </source>
</evidence>
<keyword evidence="8 9" id="KW-0472">Membrane</keyword>
<name>W4QDG3_9BACI</name>
<evidence type="ECO:0000313" key="11">
    <source>
        <dbReference type="EMBL" id="GAE29967.1"/>
    </source>
</evidence>
<comment type="similarity">
    <text evidence="9">Belongs to the binding-protein-dependent transport system permease family.</text>
</comment>
<evidence type="ECO:0000256" key="2">
    <source>
        <dbReference type="ARBA" id="ARBA00022448"/>
    </source>
</evidence>
<dbReference type="Pfam" id="PF00528">
    <property type="entry name" value="BPD_transp_1"/>
    <property type="match status" value="1"/>
</dbReference>
<evidence type="ECO:0000256" key="5">
    <source>
        <dbReference type="ARBA" id="ARBA00022692"/>
    </source>
</evidence>
<dbReference type="Proteomes" id="UP000018895">
    <property type="component" value="Unassembled WGS sequence"/>
</dbReference>
<reference evidence="11" key="1">
    <citation type="journal article" date="2014" name="Genome Announc.">
        <title>Draft Genome Sequences of Three Alkaliphilic Bacillus Strains, Bacillus wakoensis JCM 9140T, Bacillus akibai JCM 9157T, and Bacillus hemicellulosilyticus JCM 9152T.</title>
        <authorList>
            <person name="Yuki M."/>
            <person name="Oshima K."/>
            <person name="Suda W."/>
            <person name="Oshida Y."/>
            <person name="Kitamura K."/>
            <person name="Iida T."/>
            <person name="Hattori M."/>
            <person name="Ohkuma M."/>
        </authorList>
    </citation>
    <scope>NUCLEOTIDE SEQUENCE [LARGE SCALE GENOMIC DNA]</scope>
    <source>
        <strain evidence="11">JCM 9152</strain>
    </source>
</reference>
<feature type="transmembrane region" description="Helical" evidence="9">
    <location>
        <begin position="24"/>
        <end position="48"/>
    </location>
</feature>
<proteinExistence type="inferred from homology"/>
<protein>
    <submittedName>
        <fullName evidence="11">Nitrate ABC transporter</fullName>
    </submittedName>
</protein>
<dbReference type="STRING" id="1236971.JCM9152_1357"/>
<evidence type="ECO:0000256" key="7">
    <source>
        <dbReference type="ARBA" id="ARBA00023065"/>
    </source>
</evidence>
<dbReference type="SUPFAM" id="SSF161098">
    <property type="entry name" value="MetI-like"/>
    <property type="match status" value="1"/>
</dbReference>
<dbReference type="NCBIfam" id="TIGR01183">
    <property type="entry name" value="ntrB"/>
    <property type="match status" value="1"/>
</dbReference>
<gene>
    <name evidence="11" type="ORF">JCM9152_1357</name>
</gene>
<dbReference type="GO" id="GO:0006811">
    <property type="term" value="P:monoatomic ion transport"/>
    <property type="evidence" value="ECO:0007669"/>
    <property type="project" value="UniProtKB-KW"/>
</dbReference>
<dbReference type="RefSeq" id="WP_052015665.1">
    <property type="nucleotide sequence ID" value="NZ_BAUU01000008.1"/>
</dbReference>
<keyword evidence="6 9" id="KW-1133">Transmembrane helix</keyword>
<feature type="transmembrane region" description="Helical" evidence="9">
    <location>
        <begin position="217"/>
        <end position="239"/>
    </location>
</feature>
<dbReference type="PANTHER" id="PTHR30151">
    <property type="entry name" value="ALKANE SULFONATE ABC TRANSPORTER-RELATED, MEMBRANE SUBUNIT"/>
    <property type="match status" value="1"/>
</dbReference>
<keyword evidence="4" id="KW-0997">Cell inner membrane</keyword>
<evidence type="ECO:0000256" key="1">
    <source>
        <dbReference type="ARBA" id="ARBA00004429"/>
    </source>
</evidence>
<dbReference type="Gene3D" id="1.10.3720.10">
    <property type="entry name" value="MetI-like"/>
    <property type="match status" value="1"/>
</dbReference>
<accession>W4QDG3</accession>
<dbReference type="InterPro" id="IPR035906">
    <property type="entry name" value="MetI-like_sf"/>
</dbReference>